<dbReference type="Pfam" id="PF00106">
    <property type="entry name" value="adh_short"/>
    <property type="match status" value="1"/>
</dbReference>
<dbReference type="CDD" id="cd05325">
    <property type="entry name" value="carb_red_sniffer_like_SDR_c"/>
    <property type="match status" value="1"/>
</dbReference>
<evidence type="ECO:0008006" key="4">
    <source>
        <dbReference type="Google" id="ProtNLM"/>
    </source>
</evidence>
<dbReference type="AlphaFoldDB" id="A0AAN6E079"/>
<dbReference type="Proteomes" id="UP001203852">
    <property type="component" value="Unassembled WGS sequence"/>
</dbReference>
<sequence>MPSTVVLISGANRGIGKGLLKRYLARPNYTVIAANRDPEHASSKELADLPRGTNSHLIVVKVDAAKEKDAIDAVKELEKQGIEHIDLVIANAGAAYAFGKVSEISIDDVKGHFEPNVYGVVRLYQATLPLLLKSSHPKWATVGSLAGSMAKWLTDIFQKKQPDAPNSAYGPSKAAVHWFTKAMDREEEKLTAFVIHPGWVTSDMGNMGARLFGLEQAPDSLDESCDNLVKLFDEATKETHGGKFWWHNGKEESW</sequence>
<dbReference type="InterPro" id="IPR002347">
    <property type="entry name" value="SDR_fam"/>
</dbReference>
<gene>
    <name evidence="2" type="ORF">EDD36DRAFT_485829</name>
</gene>
<protein>
    <recommendedName>
        <fullName evidence="4">NAD(P)-binding protein</fullName>
    </recommendedName>
</protein>
<dbReference type="InterPro" id="IPR036291">
    <property type="entry name" value="NAD(P)-bd_dom_sf"/>
</dbReference>
<reference evidence="2" key="1">
    <citation type="journal article" date="2022" name="bioRxiv">
        <title>Deciphering the potential niche of two novel black yeast fungi from a biological soil crust based on their genomes, phenotypes, and melanin regulation.</title>
        <authorList>
            <consortium name="DOE Joint Genome Institute"/>
            <person name="Carr E.C."/>
            <person name="Barton Q."/>
            <person name="Grambo S."/>
            <person name="Sullivan M."/>
            <person name="Renfro C.M."/>
            <person name="Kuo A."/>
            <person name="Pangilinan J."/>
            <person name="Lipzen A."/>
            <person name="Keymanesh K."/>
            <person name="Savage E."/>
            <person name="Barry K."/>
            <person name="Grigoriev I.V."/>
            <person name="Riekhof W.R."/>
            <person name="Harris S.S."/>
        </authorList>
    </citation>
    <scope>NUCLEOTIDE SEQUENCE</scope>
    <source>
        <strain evidence="2">JF 03-4F</strain>
    </source>
</reference>
<evidence type="ECO:0000313" key="2">
    <source>
        <dbReference type="EMBL" id="KAI1615496.1"/>
    </source>
</evidence>
<dbReference type="GO" id="GO:0005737">
    <property type="term" value="C:cytoplasm"/>
    <property type="evidence" value="ECO:0007669"/>
    <property type="project" value="TreeGrafter"/>
</dbReference>
<evidence type="ECO:0000256" key="1">
    <source>
        <dbReference type="ARBA" id="ARBA00006484"/>
    </source>
</evidence>
<name>A0AAN6E079_9EURO</name>
<dbReference type="EMBL" id="MU404352">
    <property type="protein sequence ID" value="KAI1615496.1"/>
    <property type="molecule type" value="Genomic_DNA"/>
</dbReference>
<accession>A0AAN6E079</accession>
<keyword evidence="3" id="KW-1185">Reference proteome</keyword>
<dbReference type="InterPro" id="IPR051468">
    <property type="entry name" value="Fungal_SecMetab_SDRs"/>
</dbReference>
<dbReference type="SUPFAM" id="SSF51735">
    <property type="entry name" value="NAD(P)-binding Rossmann-fold domains"/>
    <property type="match status" value="1"/>
</dbReference>
<dbReference type="PRINTS" id="PR00081">
    <property type="entry name" value="GDHRDH"/>
</dbReference>
<dbReference type="Gene3D" id="3.40.50.720">
    <property type="entry name" value="NAD(P)-binding Rossmann-like Domain"/>
    <property type="match status" value="1"/>
</dbReference>
<dbReference type="PANTHER" id="PTHR43544:SF26">
    <property type="entry name" value="SHORT CHAIN DEHYDROGENASE_REDUCTASE FAMILY OXIDOREDUCTASE (JCVI)"/>
    <property type="match status" value="1"/>
</dbReference>
<evidence type="ECO:0000313" key="3">
    <source>
        <dbReference type="Proteomes" id="UP001203852"/>
    </source>
</evidence>
<comment type="caution">
    <text evidence="2">The sequence shown here is derived from an EMBL/GenBank/DDBJ whole genome shotgun (WGS) entry which is preliminary data.</text>
</comment>
<dbReference type="GO" id="GO:0016491">
    <property type="term" value="F:oxidoreductase activity"/>
    <property type="evidence" value="ECO:0007669"/>
    <property type="project" value="TreeGrafter"/>
</dbReference>
<dbReference type="PANTHER" id="PTHR43544">
    <property type="entry name" value="SHORT-CHAIN DEHYDROGENASE/REDUCTASE"/>
    <property type="match status" value="1"/>
</dbReference>
<comment type="similarity">
    <text evidence="1">Belongs to the short-chain dehydrogenases/reductases (SDR) family.</text>
</comment>
<proteinExistence type="inferred from homology"/>
<organism evidence="2 3">
    <name type="scientific">Exophiala viscosa</name>
    <dbReference type="NCBI Taxonomy" id="2486360"/>
    <lineage>
        <taxon>Eukaryota</taxon>
        <taxon>Fungi</taxon>
        <taxon>Dikarya</taxon>
        <taxon>Ascomycota</taxon>
        <taxon>Pezizomycotina</taxon>
        <taxon>Eurotiomycetes</taxon>
        <taxon>Chaetothyriomycetidae</taxon>
        <taxon>Chaetothyriales</taxon>
        <taxon>Herpotrichiellaceae</taxon>
        <taxon>Exophiala</taxon>
    </lineage>
</organism>